<keyword evidence="3" id="KW-1185">Reference proteome</keyword>
<dbReference type="InterPro" id="IPR008274">
    <property type="entry name" value="AldOxase/xan_DH_MoCoBD1"/>
</dbReference>
<organism evidence="2 3">
    <name type="scientific">Novosphingobium capsulatum</name>
    <dbReference type="NCBI Taxonomy" id="13688"/>
    <lineage>
        <taxon>Bacteria</taxon>
        <taxon>Pseudomonadati</taxon>
        <taxon>Pseudomonadota</taxon>
        <taxon>Alphaproteobacteria</taxon>
        <taxon>Sphingomonadales</taxon>
        <taxon>Sphingomonadaceae</taxon>
        <taxon>Novosphingobium</taxon>
    </lineage>
</organism>
<evidence type="ECO:0000313" key="3">
    <source>
        <dbReference type="Proteomes" id="UP001184150"/>
    </source>
</evidence>
<dbReference type="SUPFAM" id="SSF56003">
    <property type="entry name" value="Molybdenum cofactor-binding domain"/>
    <property type="match status" value="2"/>
</dbReference>
<dbReference type="PANTHER" id="PTHR47495">
    <property type="entry name" value="ALDEHYDE DEHYDROGENASE"/>
    <property type="match status" value="1"/>
</dbReference>
<evidence type="ECO:0000259" key="1">
    <source>
        <dbReference type="SMART" id="SM01008"/>
    </source>
</evidence>
<dbReference type="SMART" id="SM01008">
    <property type="entry name" value="Ald_Xan_dh_C"/>
    <property type="match status" value="1"/>
</dbReference>
<dbReference type="Gene3D" id="3.90.1170.50">
    <property type="entry name" value="Aldehyde oxidase/xanthine dehydrogenase, a/b hammerhead"/>
    <property type="match status" value="1"/>
</dbReference>
<accession>A0ABU1MNY3</accession>
<dbReference type="Pfam" id="PF02738">
    <property type="entry name" value="MoCoBD_1"/>
    <property type="match status" value="1"/>
</dbReference>
<dbReference type="InterPro" id="IPR052516">
    <property type="entry name" value="N-heterocyclic_Hydroxylase"/>
</dbReference>
<dbReference type="InterPro" id="IPR006311">
    <property type="entry name" value="TAT_signal"/>
</dbReference>
<dbReference type="Pfam" id="PF20256">
    <property type="entry name" value="MoCoBD_2"/>
    <property type="match status" value="2"/>
</dbReference>
<dbReference type="InterPro" id="IPR037165">
    <property type="entry name" value="AldOxase/xan_DH_Mopterin-bd_sf"/>
</dbReference>
<protein>
    <submittedName>
        <fullName evidence="2">CO/xanthine dehydrogenase Mo-binding subunit</fullName>
    </submittedName>
</protein>
<dbReference type="InterPro" id="IPR000674">
    <property type="entry name" value="Ald_Oxase/Xan_DH_a/b"/>
</dbReference>
<dbReference type="Gene3D" id="3.30.365.10">
    <property type="entry name" value="Aldehyde oxidase/xanthine dehydrogenase, molybdopterin binding domain"/>
    <property type="match status" value="4"/>
</dbReference>
<dbReference type="PROSITE" id="PS51318">
    <property type="entry name" value="TAT"/>
    <property type="match status" value="1"/>
</dbReference>
<name>A0ABU1MNY3_9SPHN</name>
<feature type="domain" description="Aldehyde oxidase/xanthine dehydrogenase a/b hammerhead" evidence="1">
    <location>
        <begin position="233"/>
        <end position="312"/>
    </location>
</feature>
<reference evidence="2 3" key="1">
    <citation type="submission" date="2023-07" db="EMBL/GenBank/DDBJ databases">
        <title>Sorghum-associated microbial communities from plants grown in Nebraska, USA.</title>
        <authorList>
            <person name="Schachtman D."/>
        </authorList>
    </citation>
    <scope>NUCLEOTIDE SEQUENCE [LARGE SCALE GENOMIC DNA]</scope>
    <source>
        <strain evidence="2 3">DS1027</strain>
    </source>
</reference>
<comment type="caution">
    <text evidence="2">The sequence shown here is derived from an EMBL/GenBank/DDBJ whole genome shotgun (WGS) entry which is preliminary data.</text>
</comment>
<gene>
    <name evidence="2" type="ORF">J2792_002807</name>
</gene>
<dbReference type="InterPro" id="IPR046867">
    <property type="entry name" value="AldOxase/xan_DH_MoCoBD2"/>
</dbReference>
<dbReference type="PANTHER" id="PTHR47495:SF1">
    <property type="entry name" value="BLL3820 PROTEIN"/>
    <property type="match status" value="1"/>
</dbReference>
<proteinExistence type="predicted"/>
<dbReference type="InterPro" id="IPR036856">
    <property type="entry name" value="Ald_Oxase/Xan_DH_a/b_sf"/>
</dbReference>
<dbReference type="EMBL" id="JAVDRD010000007">
    <property type="protein sequence ID" value="MDR6511924.1"/>
    <property type="molecule type" value="Genomic_DNA"/>
</dbReference>
<evidence type="ECO:0000313" key="2">
    <source>
        <dbReference type="EMBL" id="MDR6511924.1"/>
    </source>
</evidence>
<sequence>MMQTPDQIDTISGAGLSIHGARLSRRSFLGAGGALVVALGLSADLAGAQVFAAGTSLDAAQPASWIEIHPDSTITMRTGKCDFGQSSIFTAYRQIVAEELGVPLEAITTVIAGDTDRTPDGGGTFGLLRNASTNMRKAAAYTREAVLALAAQRWGVAPSALTLRDGVVSGAGHSETLGALVARQDLHLTIPVEGRLTDFRGLVVTGNPPLKAVADYTIIGQAVKNPILRPKVSGQLPWVGDIKLPGMLHARTIHPATLGSTLIAAGKLDAAQFPKAKIVQLGNLLAVVSPDEWQVVQAAQAVAAETKWSEWKGLPTSDKLFDHLQHKVDWSAIPPTQGAKKGDVASVKGAKTHRASYFMPYFKHAPIGPSVSLGDVKPDGSVTVHTHSQNPQFLRMALAKMLDIGEDKVVVRTYAGPGHFGRSNGGNAGSEDEAVLLSRALRVPVRVQWMRHDDMGWSTQSSTAYADISIALDAQGRIASYQATHSGPPMQDDRPIGAILAGLPVIDPPTASNPSPIHTARMGIADRWVYGAVEHVAETGRGTIQLGEKESPIKVGLRDHSMRTPVQFQQNFPREVAISEAAMLAGRDALQFRIDHTDDPRVKAVLERLKVEAAWDTRPSPAPRAKGTKLLGGRGVSFMLRDNGYWACAATISVAPATGEVKVERMVLVSDPGIVVNPLQLKRQAQAGCLMGVSQALHEEVSFDEGAVTSLDWATYPILTAQEMPDLKIVLAPYAGAQIYGQGSESANALAAPAIAGAFLDATGKPARRLPLRPDYVKAMLA</sequence>
<dbReference type="Proteomes" id="UP001184150">
    <property type="component" value="Unassembled WGS sequence"/>
</dbReference>
<dbReference type="SUPFAM" id="SSF54665">
    <property type="entry name" value="CO dehydrogenase molybdoprotein N-domain-like"/>
    <property type="match status" value="1"/>
</dbReference>